<keyword evidence="1" id="KW-0175">Coiled coil</keyword>
<feature type="compositionally biased region" description="Basic and acidic residues" evidence="2">
    <location>
        <begin position="761"/>
        <end position="774"/>
    </location>
</feature>
<evidence type="ECO:0000256" key="2">
    <source>
        <dbReference type="SAM" id="MobiDB-lite"/>
    </source>
</evidence>
<evidence type="ECO:0000313" key="3">
    <source>
        <dbReference type="EMBL" id="CAG7659356.1"/>
    </source>
</evidence>
<feature type="coiled-coil region" evidence="1">
    <location>
        <begin position="866"/>
        <end position="964"/>
    </location>
</feature>
<comment type="caution">
    <text evidence="3">The sequence shown here is derived from an EMBL/GenBank/DDBJ whole genome shotgun (WGS) entry which is preliminary data.</text>
</comment>
<proteinExistence type="predicted"/>
<feature type="region of interest" description="Disordered" evidence="2">
    <location>
        <begin position="1198"/>
        <end position="1287"/>
    </location>
</feature>
<feature type="compositionally biased region" description="Polar residues" evidence="2">
    <location>
        <begin position="1142"/>
        <end position="1154"/>
    </location>
</feature>
<feature type="region of interest" description="Disordered" evidence="2">
    <location>
        <begin position="450"/>
        <end position="470"/>
    </location>
</feature>
<dbReference type="PANTHER" id="PTHR15742:SF5">
    <property type="entry name" value="GIRDIN"/>
    <property type="match status" value="1"/>
</dbReference>
<dbReference type="EMBL" id="CAJVCH010006549">
    <property type="protein sequence ID" value="CAG7659356.1"/>
    <property type="molecule type" value="Genomic_DNA"/>
</dbReference>
<feature type="coiled-coil region" evidence="1">
    <location>
        <begin position="648"/>
        <end position="675"/>
    </location>
</feature>
<feature type="region of interest" description="Disordered" evidence="2">
    <location>
        <begin position="1"/>
        <end position="20"/>
    </location>
</feature>
<sequence>MSMTTTTDTTETTLVDANEYNQTASGINSWEYEELKKETDRLREKCDKLEKEKAEFLTRRVANLEAPKIQSTEYLKIQQKVNQLATTNEDLKDEKRDLDAKVRELETELASRPSTDLLQRTIAELRSKLSSAEAQIEQIHEEKREAIQQMKDMQEEFEELQDNFREDQSEEFATVKKELDEASKNCRLLQFKLRKVEKRADQLEAEKNDLENRVDSAKNTEKIANLEKELSEVKSEYDKLLRESKTKGGMSLSPGVMKKKSPVLTKAPSGEAVEPPIPSDIDSSQLLRDLQSTLERESDLREQLKFAEEEVTSLRQRINRIEDENESLLIQIKKMSAKSRSDVNSGNKLHDNQMNGDKLDASELKIQLEINDQESKILRRKVEELENSNGRMSKELQIAEDKLTAFEKGTSSVTKSKSVDEVSLLRRKIIEKEREVERLQTELLAVASKNKNKMTRGKSVEADDASKRQEAELRVELKKTQTELSKIKADSESQRKGLENELAKSQNELESQYGKVSQLAEMNKNLVLQMEKFKQDMLTMKEQYETIQDDFVIKNSQLTSMKEDKESALQKLRKEYSTIEKELQALRETFNTRQDTWIKEKLAIQERLKEYELREKKFSSIPGDRDSTRLKRMLDESSKDLDVKKHELSSYKDQIIFMQRENDELRRQLEDFEKVSQMQMRSLSLTETPNRSDQELKVLRERMLAEEKTHRNEIAQMKLRYEQQYALKAEELSSFQSQLSRAKRERDTFRQMVDSAQRAISELKSRDSSSRRDSISGLEEAATGARAAVVSLQDRITSLEDDLSDARRETSRAKTELATEKSTWEMKLGELQQKINEYEEDRLLGSGRNRAAGQRTRLELAWQKERDEQQRRLKEATTLARDLKTTLLEYERERDRDRMENKRRIDQLKGTMEEDQEELRRKIGETQGDLLELRDAHAKLRTANEKLRRDREKLEKERDVTMKKEIEIRRINTEREKLVEDLMAKIMTSQGSNATAAETIRYLQSIKGLKLPEEPTNYKDRKRSNFRRAASVGENEERQSQESLKSSVSAYGQEHYGGRNMRYNTNNSSTLTLPSRGRTPVGSTRNVSLDVPGSQYNPTGSLYRKSLSLEQTVAMPDEQKIWKGDSEAGSGTSIASMDGYQSRGSSVDSRLSTMSSKSEKPKSSSLVKKVKKLVKSKSIEESTTAAKVVQAGVKVAGVGSSAGSGVGSDASLNYDSDRDNPGKKLKDKVKGIFKRSTRSPSVERPKVPPQPPPRSRESTPKKDTPGSTQRPLMPTESQQRPLMPLKR</sequence>
<gene>
    <name evidence="3" type="ORF">AFUS01_LOCUS1179</name>
</gene>
<protein>
    <submittedName>
        <fullName evidence="3">Uncharacterized protein</fullName>
    </submittedName>
</protein>
<feature type="coiled-coil region" evidence="1">
    <location>
        <begin position="32"/>
        <end position="243"/>
    </location>
</feature>
<feature type="region of interest" description="Disordered" evidence="2">
    <location>
        <begin position="246"/>
        <end position="282"/>
    </location>
</feature>
<feature type="compositionally biased region" description="Polar residues" evidence="2">
    <location>
        <begin position="1265"/>
        <end position="1280"/>
    </location>
</feature>
<feature type="region of interest" description="Disordered" evidence="2">
    <location>
        <begin position="1056"/>
        <end position="1095"/>
    </location>
</feature>
<feature type="compositionally biased region" description="Polar residues" evidence="2">
    <location>
        <begin position="1062"/>
        <end position="1073"/>
    </location>
</feature>
<feature type="region of interest" description="Disordered" evidence="2">
    <location>
        <begin position="1118"/>
        <end position="1167"/>
    </location>
</feature>
<dbReference type="Proteomes" id="UP000708208">
    <property type="component" value="Unassembled WGS sequence"/>
</dbReference>
<dbReference type="PANTHER" id="PTHR15742">
    <property type="entry name" value="GIRDIN"/>
    <property type="match status" value="1"/>
</dbReference>
<feature type="coiled-coil region" evidence="1">
    <location>
        <begin position="290"/>
        <end position="338"/>
    </location>
</feature>
<feature type="region of interest" description="Disordered" evidence="2">
    <location>
        <begin position="760"/>
        <end position="780"/>
    </location>
</feature>
<organism evidence="3 4">
    <name type="scientific">Allacma fusca</name>
    <dbReference type="NCBI Taxonomy" id="39272"/>
    <lineage>
        <taxon>Eukaryota</taxon>
        <taxon>Metazoa</taxon>
        <taxon>Ecdysozoa</taxon>
        <taxon>Arthropoda</taxon>
        <taxon>Hexapoda</taxon>
        <taxon>Collembola</taxon>
        <taxon>Symphypleona</taxon>
        <taxon>Sminthuridae</taxon>
        <taxon>Allacma</taxon>
    </lineage>
</organism>
<name>A0A8J2NJ47_9HEXA</name>
<reference evidence="3" key="1">
    <citation type="submission" date="2021-06" db="EMBL/GenBank/DDBJ databases">
        <authorList>
            <person name="Hodson N. C."/>
            <person name="Mongue J. A."/>
            <person name="Jaron S. K."/>
        </authorList>
    </citation>
    <scope>NUCLEOTIDE SEQUENCE</scope>
</reference>
<dbReference type="OrthoDB" id="10036174at2759"/>
<evidence type="ECO:0000313" key="4">
    <source>
        <dbReference type="Proteomes" id="UP000708208"/>
    </source>
</evidence>
<feature type="compositionally biased region" description="Basic and acidic residues" evidence="2">
    <location>
        <begin position="1254"/>
        <end position="1264"/>
    </location>
</feature>
<evidence type="ECO:0000256" key="1">
    <source>
        <dbReference type="SAM" id="Coils"/>
    </source>
</evidence>
<dbReference type="InterPro" id="IPR049885">
    <property type="entry name" value="MTCL1-3"/>
</dbReference>
<accession>A0A8J2NJ47</accession>
<feature type="compositionally biased region" description="Basic and acidic residues" evidence="2">
    <location>
        <begin position="1215"/>
        <end position="1230"/>
    </location>
</feature>
<keyword evidence="4" id="KW-1185">Reference proteome</keyword>
<feature type="compositionally biased region" description="Basic and acidic residues" evidence="2">
    <location>
        <begin position="458"/>
        <end position="470"/>
    </location>
</feature>
<feature type="compositionally biased region" description="Low complexity" evidence="2">
    <location>
        <begin position="1"/>
        <end position="13"/>
    </location>
</feature>